<accession>A0A0J6WV47</accession>
<dbReference type="AlphaFoldDB" id="A0A0J6WV47"/>
<evidence type="ECO:0000313" key="1">
    <source>
        <dbReference type="EMBL" id="KMO86434.1"/>
    </source>
</evidence>
<sequence length="220" mass="25719">MTQVIVYEIEQKENYSLQQLVNSFCDFGTVDDQGIIVNEYDSKFIKATYWKQKVKRERRYNLEKRDFEFIEEQIVDVADFVIQLMDKKLLVLGNKQMAQRIITLIGITSDNSYIISEYIIDIEKIINKICNETEIYLLKVELMDIPIEKDILVNCSVNLEIHDNPKSIILKYVKNTTVISFMIAGLATPINIYKHGKFSIGKIDEDDKDEIIQKIIKMMC</sequence>
<dbReference type="EMBL" id="LEKT01000023">
    <property type="protein sequence ID" value="KMO86434.1"/>
    <property type="molecule type" value="Genomic_DNA"/>
</dbReference>
<dbReference type="RefSeq" id="WP_048514348.1">
    <property type="nucleotide sequence ID" value="NZ_FUXD01000012.1"/>
</dbReference>
<dbReference type="OrthoDB" id="2080807at2"/>
<reference evidence="1 2" key="1">
    <citation type="submission" date="2015-06" db="EMBL/GenBank/DDBJ databases">
        <title>Draft genome sequence of beer spoilage bacterium Megasphaera cerevisiae type strain 20462.</title>
        <authorList>
            <person name="Kutumbaka K."/>
            <person name="Pasmowitz J."/>
            <person name="Mategko J."/>
            <person name="Reyes D."/>
            <person name="Friedrich A."/>
            <person name="Han S."/>
            <person name="Martens-Habbena W."/>
            <person name="Neal-McKinney J."/>
            <person name="Janagama H.K."/>
            <person name="Nadala C."/>
            <person name="Samadpour M."/>
        </authorList>
    </citation>
    <scope>NUCLEOTIDE SEQUENCE [LARGE SCALE GENOMIC DNA]</scope>
    <source>
        <strain evidence="1 2">DSM 20462</strain>
    </source>
</reference>
<proteinExistence type="predicted"/>
<organism evidence="1 2">
    <name type="scientific">Megasphaera cerevisiae DSM 20462</name>
    <dbReference type="NCBI Taxonomy" id="1122219"/>
    <lineage>
        <taxon>Bacteria</taxon>
        <taxon>Bacillati</taxon>
        <taxon>Bacillota</taxon>
        <taxon>Negativicutes</taxon>
        <taxon>Veillonellales</taxon>
        <taxon>Veillonellaceae</taxon>
        <taxon>Megasphaera</taxon>
    </lineage>
</organism>
<gene>
    <name evidence="1" type="ORF">AB840_08190</name>
</gene>
<dbReference type="InParanoid" id="A0A0J6WV47"/>
<dbReference type="Proteomes" id="UP000036503">
    <property type="component" value="Unassembled WGS sequence"/>
</dbReference>
<keyword evidence="2" id="KW-1185">Reference proteome</keyword>
<dbReference type="PATRIC" id="fig|1122219.3.peg.1326"/>
<evidence type="ECO:0000313" key="2">
    <source>
        <dbReference type="Proteomes" id="UP000036503"/>
    </source>
</evidence>
<name>A0A0J6WV47_9FIRM</name>
<protein>
    <submittedName>
        <fullName evidence="1">Uncharacterized protein</fullName>
    </submittedName>
</protein>
<comment type="caution">
    <text evidence="1">The sequence shown here is derived from an EMBL/GenBank/DDBJ whole genome shotgun (WGS) entry which is preliminary data.</text>
</comment>